<dbReference type="FunFam" id="1.20.120.1220:FF:000001">
    <property type="entry name" value="Type 4 prepilin-like proteins leader peptide-processing enzyme"/>
    <property type="match status" value="1"/>
</dbReference>
<comment type="function">
    <text evidence="18">Plays an essential role in type IV pili and type II pseudopili formation by proteolytically removing the leader sequence from substrate proteins and subsequently monomethylating the alpha-amino group of the newly exposed N-terminal phenylalanine.</text>
</comment>
<evidence type="ECO:0000256" key="10">
    <source>
        <dbReference type="ARBA" id="ARBA00022801"/>
    </source>
</evidence>
<keyword evidence="11 19" id="KW-1133">Transmembrane helix</keyword>
<sequence>MLQEIFFQPASNLFGTFCFAVIGLLTGSFLNVVIYRLPKMMQRQFDNDLAEELGKQPPHTDRYNLLVPRSACPHCGHQIRAWENIPVVSYLLIGGKCTSCKAPVSARYPIVETITGALAAAMAWHFGTGIAGMAATVFCFFLITLTLIDADTQFLPDDLTYSLLWLGMLLSLTGVFSTPATSILGAVAGYLSLWLVFHLYRMLTGKEGFGYGDFKMLAALGAWLGWQMLPLIILLSSLVGSLVGITLILLSKMGFETKLSFGPYLAMAGLIAMLWGQQILHAYLSYL</sequence>
<feature type="transmembrane region" description="Helical" evidence="19">
    <location>
        <begin position="12"/>
        <end position="35"/>
    </location>
</feature>
<dbReference type="Pfam" id="PF01478">
    <property type="entry name" value="Peptidase_A24"/>
    <property type="match status" value="1"/>
</dbReference>
<keyword evidence="3" id="KW-1003">Cell membrane</keyword>
<name>A0A923I2K0_9BURK</name>
<feature type="transmembrane region" description="Helical" evidence="19">
    <location>
        <begin position="163"/>
        <end position="196"/>
    </location>
</feature>
<keyword evidence="4" id="KW-0997">Cell inner membrane</keyword>
<evidence type="ECO:0000256" key="9">
    <source>
        <dbReference type="ARBA" id="ARBA00022692"/>
    </source>
</evidence>
<dbReference type="EC" id="3.4.23.43" evidence="15 18"/>
<comment type="subcellular location">
    <subcellularLocation>
        <location evidence="1">Cell inner membrane</location>
        <topology evidence="1">Multi-pass membrane protein</topology>
    </subcellularLocation>
    <subcellularLocation>
        <location evidence="18">Cell membrane</location>
        <topology evidence="18">Multi-pass membrane protein</topology>
    </subcellularLocation>
</comment>
<dbReference type="PRINTS" id="PR00864">
    <property type="entry name" value="PREPILNPTASE"/>
</dbReference>
<evidence type="ECO:0000256" key="4">
    <source>
        <dbReference type="ARBA" id="ARBA00022519"/>
    </source>
</evidence>
<evidence type="ECO:0000256" key="5">
    <source>
        <dbReference type="ARBA" id="ARBA00022603"/>
    </source>
</evidence>
<dbReference type="AlphaFoldDB" id="A0A923I2K0"/>
<dbReference type="GO" id="GO:0005886">
    <property type="term" value="C:plasma membrane"/>
    <property type="evidence" value="ECO:0007669"/>
    <property type="project" value="UniProtKB-SubCell"/>
</dbReference>
<gene>
    <name evidence="22" type="ORF">H8K47_07505</name>
</gene>
<dbReference type="GO" id="GO:0032259">
    <property type="term" value="P:methylation"/>
    <property type="evidence" value="ECO:0007669"/>
    <property type="project" value="UniProtKB-KW"/>
</dbReference>
<evidence type="ECO:0000256" key="6">
    <source>
        <dbReference type="ARBA" id="ARBA00022670"/>
    </source>
</evidence>
<organism evidence="22 23">
    <name type="scientific">Undibacterium rugosum</name>
    <dbReference type="NCBI Taxonomy" id="2762291"/>
    <lineage>
        <taxon>Bacteria</taxon>
        <taxon>Pseudomonadati</taxon>
        <taxon>Pseudomonadota</taxon>
        <taxon>Betaproteobacteria</taxon>
        <taxon>Burkholderiales</taxon>
        <taxon>Oxalobacteraceae</taxon>
        <taxon>Undibacterium</taxon>
    </lineage>
</organism>
<evidence type="ECO:0000256" key="16">
    <source>
        <dbReference type="ARBA" id="ARBA00071870"/>
    </source>
</evidence>
<keyword evidence="23" id="KW-1185">Reference proteome</keyword>
<evidence type="ECO:0000256" key="12">
    <source>
        <dbReference type="ARBA" id="ARBA00023136"/>
    </source>
</evidence>
<evidence type="ECO:0000256" key="1">
    <source>
        <dbReference type="ARBA" id="ARBA00004429"/>
    </source>
</evidence>
<dbReference type="PANTHER" id="PTHR30487:SF0">
    <property type="entry name" value="PREPILIN LEADER PEPTIDASE_N-METHYLTRANSFERASE-RELATED"/>
    <property type="match status" value="1"/>
</dbReference>
<dbReference type="GO" id="GO:0008168">
    <property type="term" value="F:methyltransferase activity"/>
    <property type="evidence" value="ECO:0007669"/>
    <property type="project" value="UniProtKB-KW"/>
</dbReference>
<evidence type="ECO:0000259" key="20">
    <source>
        <dbReference type="Pfam" id="PF01478"/>
    </source>
</evidence>
<evidence type="ECO:0000256" key="7">
    <source>
        <dbReference type="ARBA" id="ARBA00022679"/>
    </source>
</evidence>
<evidence type="ECO:0000313" key="22">
    <source>
        <dbReference type="EMBL" id="MBC3935200.1"/>
    </source>
</evidence>
<evidence type="ECO:0000256" key="3">
    <source>
        <dbReference type="ARBA" id="ARBA00022475"/>
    </source>
</evidence>
<reference evidence="22" key="1">
    <citation type="submission" date="2020-08" db="EMBL/GenBank/DDBJ databases">
        <title>Novel species isolated from subtropical streams in China.</title>
        <authorList>
            <person name="Lu H."/>
        </authorList>
    </citation>
    <scope>NUCLEOTIDE SEQUENCE</scope>
    <source>
        <strain evidence="22">CY7W</strain>
    </source>
</reference>
<keyword evidence="12 19" id="KW-0472">Membrane</keyword>
<evidence type="ECO:0000256" key="15">
    <source>
        <dbReference type="ARBA" id="ARBA00067082"/>
    </source>
</evidence>
<comment type="caution">
    <text evidence="22">The sequence shown here is derived from an EMBL/GenBank/DDBJ whole genome shotgun (WGS) entry which is preliminary data.</text>
</comment>
<dbReference type="InterPro" id="IPR050882">
    <property type="entry name" value="Prepilin_peptidase/N-MTase"/>
</dbReference>
<feature type="transmembrane region" description="Helical" evidence="19">
    <location>
        <begin position="232"/>
        <end position="250"/>
    </location>
</feature>
<keyword evidence="9 18" id="KW-0812">Transmembrane</keyword>
<evidence type="ECO:0000256" key="2">
    <source>
        <dbReference type="ARBA" id="ARBA00005801"/>
    </source>
</evidence>
<dbReference type="InterPro" id="IPR014032">
    <property type="entry name" value="Peptidase_A24A_bac"/>
</dbReference>
<evidence type="ECO:0000256" key="13">
    <source>
        <dbReference type="ARBA" id="ARBA00023268"/>
    </source>
</evidence>
<dbReference type="GO" id="GO:0006465">
    <property type="term" value="P:signal peptide processing"/>
    <property type="evidence" value="ECO:0007669"/>
    <property type="project" value="TreeGrafter"/>
</dbReference>
<keyword evidence="5 18" id="KW-0489">Methyltransferase</keyword>
<dbReference type="InterPro" id="IPR010627">
    <property type="entry name" value="Prepilin_pept_A24_N"/>
</dbReference>
<dbReference type="PANTHER" id="PTHR30487">
    <property type="entry name" value="TYPE 4 PREPILIN-LIKE PROTEINS LEADER PEPTIDE-PROCESSING ENZYME"/>
    <property type="match status" value="1"/>
</dbReference>
<dbReference type="RefSeq" id="WP_186880782.1">
    <property type="nucleotide sequence ID" value="NZ_JACOGG010000006.1"/>
</dbReference>
<dbReference type="EC" id="2.1.1.-" evidence="18"/>
<evidence type="ECO:0000256" key="11">
    <source>
        <dbReference type="ARBA" id="ARBA00022989"/>
    </source>
</evidence>
<evidence type="ECO:0000313" key="23">
    <source>
        <dbReference type="Proteomes" id="UP000612361"/>
    </source>
</evidence>
<dbReference type="Gene3D" id="1.20.120.1220">
    <property type="match status" value="1"/>
</dbReference>
<proteinExistence type="inferred from homology"/>
<dbReference type="EMBL" id="JACOGG010000006">
    <property type="protein sequence ID" value="MBC3935200.1"/>
    <property type="molecule type" value="Genomic_DNA"/>
</dbReference>
<keyword evidence="10 18" id="KW-0378">Hydrolase</keyword>
<evidence type="ECO:0000256" key="18">
    <source>
        <dbReference type="RuleBase" id="RU003794"/>
    </source>
</evidence>
<keyword evidence="6 18" id="KW-0645">Protease</keyword>
<protein>
    <recommendedName>
        <fullName evidence="16 18">Prepilin leader peptidase/N-methyltransferase</fullName>
        <ecNumber evidence="18">2.1.1.-</ecNumber>
        <ecNumber evidence="15 18">3.4.23.43</ecNumber>
    </recommendedName>
</protein>
<evidence type="ECO:0000259" key="21">
    <source>
        <dbReference type="Pfam" id="PF06750"/>
    </source>
</evidence>
<comment type="similarity">
    <text evidence="2 17">Belongs to the peptidase A24 family.</text>
</comment>
<feature type="domain" description="Prepilin peptidase A24 N-terminal" evidence="21">
    <location>
        <begin position="21"/>
        <end position="126"/>
    </location>
</feature>
<dbReference type="GO" id="GO:0004190">
    <property type="term" value="F:aspartic-type endopeptidase activity"/>
    <property type="evidence" value="ECO:0007669"/>
    <property type="project" value="UniProtKB-EC"/>
</dbReference>
<evidence type="ECO:0000256" key="14">
    <source>
        <dbReference type="ARBA" id="ARBA00050401"/>
    </source>
</evidence>
<feature type="transmembrane region" description="Helical" evidence="19">
    <location>
        <begin position="117"/>
        <end position="143"/>
    </location>
</feature>
<dbReference type="Pfam" id="PF06750">
    <property type="entry name" value="A24_N_bact"/>
    <property type="match status" value="1"/>
</dbReference>
<comment type="catalytic activity">
    <reaction evidence="14 18">
        <text>Typically cleaves a -Gly-|-Phe- bond to release an N-terminal, basic peptide of 5-8 residues from type IV prepilin, and then N-methylates the new N-terminal amino group, the methyl donor being S-adenosyl-L-methionine.</text>
        <dbReference type="EC" id="3.4.23.43"/>
    </reaction>
</comment>
<keyword evidence="13 18" id="KW-0511">Multifunctional enzyme</keyword>
<dbReference type="InterPro" id="IPR000045">
    <property type="entry name" value="Prepilin_IV_endopep_pep"/>
</dbReference>
<accession>A0A923I2K0</accession>
<keyword evidence="7 18" id="KW-0808">Transferase</keyword>
<evidence type="ECO:0000256" key="8">
    <source>
        <dbReference type="ARBA" id="ARBA00022691"/>
    </source>
</evidence>
<evidence type="ECO:0000256" key="17">
    <source>
        <dbReference type="RuleBase" id="RU003793"/>
    </source>
</evidence>
<keyword evidence="8" id="KW-0949">S-adenosyl-L-methionine</keyword>
<feature type="transmembrane region" description="Helical" evidence="19">
    <location>
        <begin position="262"/>
        <end position="284"/>
    </location>
</feature>
<feature type="domain" description="Prepilin type IV endopeptidase peptidase" evidence="20">
    <location>
        <begin position="137"/>
        <end position="245"/>
    </location>
</feature>
<evidence type="ECO:0000256" key="19">
    <source>
        <dbReference type="SAM" id="Phobius"/>
    </source>
</evidence>
<dbReference type="Proteomes" id="UP000612361">
    <property type="component" value="Unassembled WGS sequence"/>
</dbReference>